<dbReference type="Proteomes" id="UP000243063">
    <property type="component" value="Chromosome I"/>
</dbReference>
<feature type="chain" id="PRO_5009272825" description="FlgO domain-containing protein" evidence="1">
    <location>
        <begin position="22"/>
        <end position="184"/>
    </location>
</feature>
<feature type="signal peptide" evidence="1">
    <location>
        <begin position="1"/>
        <end position="21"/>
    </location>
</feature>
<gene>
    <name evidence="3" type="ORF">SAMN05216580_0342</name>
</gene>
<organism evidence="3 4">
    <name type="scientific">Geopseudomonas guangdongensis</name>
    <dbReference type="NCBI Taxonomy" id="1245526"/>
    <lineage>
        <taxon>Bacteria</taxon>
        <taxon>Pseudomonadati</taxon>
        <taxon>Pseudomonadota</taxon>
        <taxon>Gammaproteobacteria</taxon>
        <taxon>Pseudomonadales</taxon>
        <taxon>Pseudomonadaceae</taxon>
        <taxon>Geopseudomonas</taxon>
    </lineage>
</organism>
<dbReference type="RefSeq" id="WP_197676758.1">
    <property type="nucleotide sequence ID" value="NZ_LT629780.1"/>
</dbReference>
<name>A0A1H2E6L8_9GAMM</name>
<evidence type="ECO:0000313" key="3">
    <source>
        <dbReference type="EMBL" id="SDT90713.1"/>
    </source>
</evidence>
<evidence type="ECO:0000313" key="4">
    <source>
        <dbReference type="Proteomes" id="UP000243063"/>
    </source>
</evidence>
<proteinExistence type="predicted"/>
<dbReference type="AlphaFoldDB" id="A0A1H2E6L8"/>
<keyword evidence="1" id="KW-0732">Signal</keyword>
<keyword evidence="4" id="KW-1185">Reference proteome</keyword>
<evidence type="ECO:0000259" key="2">
    <source>
        <dbReference type="Pfam" id="PF17680"/>
    </source>
</evidence>
<protein>
    <recommendedName>
        <fullName evidence="2">FlgO domain-containing protein</fullName>
    </recommendedName>
</protein>
<dbReference type="Pfam" id="PF17680">
    <property type="entry name" value="FlgO"/>
    <property type="match status" value="1"/>
</dbReference>
<dbReference type="EMBL" id="LT629780">
    <property type="protein sequence ID" value="SDT90713.1"/>
    <property type="molecule type" value="Genomic_DNA"/>
</dbReference>
<dbReference type="PROSITE" id="PS51257">
    <property type="entry name" value="PROKAR_LIPOPROTEIN"/>
    <property type="match status" value="1"/>
</dbReference>
<dbReference type="STRING" id="1245526.SAMN05216580_0342"/>
<feature type="domain" description="FlgO" evidence="2">
    <location>
        <begin position="45"/>
        <end position="171"/>
    </location>
</feature>
<sequence length="184" mass="20020">MSRCFRLLSCLVLVLSLSACAGYSQYLPRKSSPDVELSALIDKSAARMLRSNSELLKQSPVIAASFVNIDSLTESSTLGRLTSELFASALAREGMLVREVKMRDSLFIEENVGELILSREVQRLSAAHAARSILIGTYAVGQSQVYISVRLVRTSDSFVLGATDLRLPLNANVQALLGGGVQRW</sequence>
<dbReference type="InterPro" id="IPR041215">
    <property type="entry name" value="FlgO_dom"/>
</dbReference>
<accession>A0A1H2E6L8</accession>
<reference evidence="4" key="1">
    <citation type="submission" date="2016-10" db="EMBL/GenBank/DDBJ databases">
        <authorList>
            <person name="Varghese N."/>
            <person name="Submissions S."/>
        </authorList>
    </citation>
    <scope>NUCLEOTIDE SEQUENCE [LARGE SCALE GENOMIC DNA]</scope>
    <source>
        <strain evidence="4">CCTCC 2012022</strain>
    </source>
</reference>
<evidence type="ECO:0000256" key="1">
    <source>
        <dbReference type="SAM" id="SignalP"/>
    </source>
</evidence>